<dbReference type="PROSITE" id="PS51123">
    <property type="entry name" value="OMPA_2"/>
    <property type="match status" value="1"/>
</dbReference>
<keyword evidence="1" id="KW-0472">Membrane</keyword>
<protein>
    <submittedName>
        <fullName evidence="4">OmpA family protein</fullName>
    </submittedName>
</protein>
<reference evidence="4 5" key="1">
    <citation type="submission" date="2019-03" db="EMBL/GenBank/DDBJ databases">
        <title>Genomic Encyclopedia of Type Strains, Phase IV (KMG-IV): sequencing the most valuable type-strain genomes for metagenomic binning, comparative biology and taxonomic classification.</title>
        <authorList>
            <person name="Goeker M."/>
        </authorList>
    </citation>
    <scope>NUCLEOTIDE SEQUENCE [LARGE SCALE GENOMIC DNA]</scope>
    <source>
        <strain evidence="4 5">DSM 18577</strain>
    </source>
</reference>
<feature type="signal peptide" evidence="2">
    <location>
        <begin position="1"/>
        <end position="26"/>
    </location>
</feature>
<keyword evidence="5" id="KW-1185">Reference proteome</keyword>
<dbReference type="OrthoDB" id="1149075at2"/>
<evidence type="ECO:0000313" key="5">
    <source>
        <dbReference type="Proteomes" id="UP000295565"/>
    </source>
</evidence>
<feature type="domain" description="OmpA-like" evidence="3">
    <location>
        <begin position="61"/>
        <end position="171"/>
    </location>
</feature>
<dbReference type="Proteomes" id="UP000295565">
    <property type="component" value="Unassembled WGS sequence"/>
</dbReference>
<evidence type="ECO:0000313" key="4">
    <source>
        <dbReference type="EMBL" id="TCK64001.1"/>
    </source>
</evidence>
<dbReference type="PANTHER" id="PTHR30329:SF21">
    <property type="entry name" value="LIPOPROTEIN YIAD-RELATED"/>
    <property type="match status" value="1"/>
</dbReference>
<dbReference type="GO" id="GO:0016020">
    <property type="term" value="C:membrane"/>
    <property type="evidence" value="ECO:0007669"/>
    <property type="project" value="UniProtKB-UniRule"/>
</dbReference>
<organism evidence="4 5">
    <name type="scientific">Celerinatantimonas diazotrophica</name>
    <dbReference type="NCBI Taxonomy" id="412034"/>
    <lineage>
        <taxon>Bacteria</taxon>
        <taxon>Pseudomonadati</taxon>
        <taxon>Pseudomonadota</taxon>
        <taxon>Gammaproteobacteria</taxon>
        <taxon>Celerinatantimonadaceae</taxon>
        <taxon>Celerinatantimonas</taxon>
    </lineage>
</organism>
<proteinExistence type="predicted"/>
<comment type="caution">
    <text evidence="4">The sequence shown here is derived from an EMBL/GenBank/DDBJ whole genome shotgun (WGS) entry which is preliminary data.</text>
</comment>
<dbReference type="SUPFAM" id="SSF103088">
    <property type="entry name" value="OmpA-like"/>
    <property type="match status" value="1"/>
</dbReference>
<evidence type="ECO:0000256" key="1">
    <source>
        <dbReference type="PROSITE-ProRule" id="PRU00473"/>
    </source>
</evidence>
<name>A0A4V2PSU3_9GAMM</name>
<gene>
    <name evidence="4" type="ORF">EV690_0126</name>
</gene>
<sequence>MDRINFKHKLPLILLLASLAPGISFAADCTIPSANTYRVGVAHDGYLVTVLDSKKSGMEQGTCQSSHLTLTVHFPFDKATLSRAQKQQIAQLVKQGAVQFDVIGYTDSSGTKAYNQRLGKARARAVRHYLAHLGVANSQVVIRSAGESHPVASNATPAGRALNRRAVITTK</sequence>
<feature type="chain" id="PRO_5020432404" evidence="2">
    <location>
        <begin position="27"/>
        <end position="171"/>
    </location>
</feature>
<evidence type="ECO:0000259" key="3">
    <source>
        <dbReference type="PROSITE" id="PS51123"/>
    </source>
</evidence>
<dbReference type="AlphaFoldDB" id="A0A4V2PSU3"/>
<dbReference type="RefSeq" id="WP_131910996.1">
    <property type="nucleotide sequence ID" value="NZ_OU594967.1"/>
</dbReference>
<dbReference type="Gene3D" id="3.30.1330.60">
    <property type="entry name" value="OmpA-like domain"/>
    <property type="match status" value="1"/>
</dbReference>
<dbReference type="PRINTS" id="PR01023">
    <property type="entry name" value="NAFLGMOTY"/>
</dbReference>
<dbReference type="PANTHER" id="PTHR30329">
    <property type="entry name" value="STATOR ELEMENT OF FLAGELLAR MOTOR COMPLEX"/>
    <property type="match status" value="1"/>
</dbReference>
<dbReference type="InterPro" id="IPR006665">
    <property type="entry name" value="OmpA-like"/>
</dbReference>
<dbReference type="CDD" id="cd07185">
    <property type="entry name" value="OmpA_C-like"/>
    <property type="match status" value="1"/>
</dbReference>
<keyword evidence="2" id="KW-0732">Signal</keyword>
<accession>A0A4V2PSU3</accession>
<dbReference type="Pfam" id="PF00691">
    <property type="entry name" value="OmpA"/>
    <property type="match status" value="1"/>
</dbReference>
<dbReference type="InterPro" id="IPR036737">
    <property type="entry name" value="OmpA-like_sf"/>
</dbReference>
<dbReference type="InterPro" id="IPR050330">
    <property type="entry name" value="Bact_OuterMem_StrucFunc"/>
</dbReference>
<evidence type="ECO:0000256" key="2">
    <source>
        <dbReference type="SAM" id="SignalP"/>
    </source>
</evidence>
<dbReference type="EMBL" id="SMGD01000001">
    <property type="protein sequence ID" value="TCK64001.1"/>
    <property type="molecule type" value="Genomic_DNA"/>
</dbReference>